<dbReference type="FunFam" id="3.30.1150.10:FF:000002">
    <property type="entry name" value="Energy transducer TonB"/>
    <property type="match status" value="1"/>
</dbReference>
<dbReference type="AlphaFoldDB" id="A0A847RXH9"/>
<dbReference type="GO" id="GO:0030288">
    <property type="term" value="C:outer membrane-bounded periplasmic space"/>
    <property type="evidence" value="ECO:0007669"/>
    <property type="project" value="InterPro"/>
</dbReference>
<keyword evidence="6 11" id="KW-0812">Transmembrane</keyword>
<keyword evidence="7" id="KW-0653">Protein transport</keyword>
<organism evidence="13 14">
    <name type="scientific">Chitinophaga varians</name>
    <dbReference type="NCBI Taxonomy" id="2202339"/>
    <lineage>
        <taxon>Bacteria</taxon>
        <taxon>Pseudomonadati</taxon>
        <taxon>Bacteroidota</taxon>
        <taxon>Chitinophagia</taxon>
        <taxon>Chitinophagales</taxon>
        <taxon>Chitinophagaceae</taxon>
        <taxon>Chitinophaga</taxon>
    </lineage>
</organism>
<dbReference type="RefSeq" id="WP_168871599.1">
    <property type="nucleotide sequence ID" value="NZ_JABAIA010000002.1"/>
</dbReference>
<dbReference type="PRINTS" id="PR01374">
    <property type="entry name" value="TONBPROTEIN"/>
</dbReference>
<dbReference type="Gene3D" id="3.30.1150.10">
    <property type="match status" value="1"/>
</dbReference>
<keyword evidence="9 11" id="KW-0472">Membrane</keyword>
<evidence type="ECO:0000256" key="3">
    <source>
        <dbReference type="ARBA" id="ARBA00022448"/>
    </source>
</evidence>
<feature type="domain" description="TonB C-terminal" evidence="12">
    <location>
        <begin position="188"/>
        <end position="281"/>
    </location>
</feature>
<dbReference type="InterPro" id="IPR006260">
    <property type="entry name" value="TonB/TolA_C"/>
</dbReference>
<feature type="transmembrane region" description="Helical" evidence="11">
    <location>
        <begin position="39"/>
        <end position="56"/>
    </location>
</feature>
<accession>A0A847RXH9</accession>
<proteinExistence type="inferred from homology"/>
<feature type="region of interest" description="Disordered" evidence="10">
    <location>
        <begin position="119"/>
        <end position="163"/>
    </location>
</feature>
<evidence type="ECO:0000256" key="10">
    <source>
        <dbReference type="SAM" id="MobiDB-lite"/>
    </source>
</evidence>
<keyword evidence="8 11" id="KW-1133">Transmembrane helix</keyword>
<evidence type="ECO:0000256" key="8">
    <source>
        <dbReference type="ARBA" id="ARBA00022989"/>
    </source>
</evidence>
<evidence type="ECO:0000313" key="14">
    <source>
        <dbReference type="Proteomes" id="UP000570474"/>
    </source>
</evidence>
<evidence type="ECO:0000256" key="2">
    <source>
        <dbReference type="ARBA" id="ARBA00006555"/>
    </source>
</evidence>
<evidence type="ECO:0000256" key="11">
    <source>
        <dbReference type="SAM" id="Phobius"/>
    </source>
</evidence>
<dbReference type="GO" id="GO:0031992">
    <property type="term" value="F:energy transducer activity"/>
    <property type="evidence" value="ECO:0007669"/>
    <property type="project" value="InterPro"/>
</dbReference>
<dbReference type="PANTHER" id="PTHR33446">
    <property type="entry name" value="PROTEIN TONB-RELATED"/>
    <property type="match status" value="1"/>
</dbReference>
<keyword evidence="14" id="KW-1185">Reference proteome</keyword>
<keyword evidence="4" id="KW-1003">Cell membrane</keyword>
<dbReference type="PANTHER" id="PTHR33446:SF2">
    <property type="entry name" value="PROTEIN TONB"/>
    <property type="match status" value="1"/>
</dbReference>
<keyword evidence="5" id="KW-0997">Cell inner membrane</keyword>
<protein>
    <submittedName>
        <fullName evidence="13">Energy transducer TonB</fullName>
    </submittedName>
</protein>
<dbReference type="GO" id="GO:0055085">
    <property type="term" value="P:transmembrane transport"/>
    <property type="evidence" value="ECO:0007669"/>
    <property type="project" value="InterPro"/>
</dbReference>
<comment type="subcellular location">
    <subcellularLocation>
        <location evidence="1">Cell inner membrane</location>
        <topology evidence="1">Single-pass membrane protein</topology>
        <orientation evidence="1">Periplasmic side</orientation>
    </subcellularLocation>
</comment>
<evidence type="ECO:0000259" key="12">
    <source>
        <dbReference type="PROSITE" id="PS52015"/>
    </source>
</evidence>
<keyword evidence="3" id="KW-0813">Transport</keyword>
<feature type="compositionally biased region" description="Pro residues" evidence="10">
    <location>
        <begin position="89"/>
        <end position="104"/>
    </location>
</feature>
<dbReference type="NCBIfam" id="TIGR01352">
    <property type="entry name" value="tonB_Cterm"/>
    <property type="match status" value="1"/>
</dbReference>
<sequence>MDSAKIPGNDFLDILFEGRNKDYGAYALRNRYDRRVRNAVMGTASIVLVVMGGYVLNNTLMARDNINKPLALKDPVMINPIEDPVLEQPLPPPPPPVQATPPPSAPTVDFASLVVAPDKDVRPDEEPPRIKDIGNNAIGFENKDGDPNGRPEGLDDLRGPTTGVVDVPLAPEREERFIFVEFMPEFPGGEAALMKYLSKNLRYPNMAQENGIQGSIFVQFVVNKDGSISEVKTVGAHKGAGLEEEAVRVVSKMPSWKPGKQNGKAVTVIFNLPVTFRLDNQ</sequence>
<comment type="caution">
    <text evidence="13">The sequence shown here is derived from an EMBL/GenBank/DDBJ whole genome shotgun (WGS) entry which is preliminary data.</text>
</comment>
<feature type="region of interest" description="Disordered" evidence="10">
    <location>
        <begin position="85"/>
        <end position="104"/>
    </location>
</feature>
<evidence type="ECO:0000256" key="4">
    <source>
        <dbReference type="ARBA" id="ARBA00022475"/>
    </source>
</evidence>
<dbReference type="InterPro" id="IPR037682">
    <property type="entry name" value="TonB_C"/>
</dbReference>
<dbReference type="InterPro" id="IPR051045">
    <property type="entry name" value="TonB-dependent_transducer"/>
</dbReference>
<reference evidence="13 14" key="1">
    <citation type="submission" date="2020-04" db="EMBL/GenBank/DDBJ databases">
        <authorList>
            <person name="Yin C."/>
        </authorList>
    </citation>
    <scope>NUCLEOTIDE SEQUENCE [LARGE SCALE GENOMIC DNA]</scope>
    <source>
        <strain evidence="13 14">Ae27</strain>
    </source>
</reference>
<dbReference type="PROSITE" id="PS52015">
    <property type="entry name" value="TONB_CTD"/>
    <property type="match status" value="1"/>
</dbReference>
<gene>
    <name evidence="13" type="ORF">HGH92_14885</name>
</gene>
<dbReference type="InterPro" id="IPR003538">
    <property type="entry name" value="TonB"/>
</dbReference>
<dbReference type="GO" id="GO:0015031">
    <property type="term" value="P:protein transport"/>
    <property type="evidence" value="ECO:0007669"/>
    <property type="project" value="UniProtKB-KW"/>
</dbReference>
<feature type="compositionally biased region" description="Basic and acidic residues" evidence="10">
    <location>
        <begin position="141"/>
        <end position="158"/>
    </location>
</feature>
<evidence type="ECO:0000313" key="13">
    <source>
        <dbReference type="EMBL" id="NLR65598.1"/>
    </source>
</evidence>
<evidence type="ECO:0000256" key="5">
    <source>
        <dbReference type="ARBA" id="ARBA00022519"/>
    </source>
</evidence>
<comment type="similarity">
    <text evidence="2">Belongs to the TonB family.</text>
</comment>
<feature type="compositionally biased region" description="Basic and acidic residues" evidence="10">
    <location>
        <begin position="119"/>
        <end position="132"/>
    </location>
</feature>
<name>A0A847RXH9_9BACT</name>
<evidence type="ECO:0000256" key="6">
    <source>
        <dbReference type="ARBA" id="ARBA00022692"/>
    </source>
</evidence>
<dbReference type="Proteomes" id="UP000570474">
    <property type="component" value="Unassembled WGS sequence"/>
</dbReference>
<dbReference type="Pfam" id="PF03544">
    <property type="entry name" value="TonB_C"/>
    <property type="match status" value="1"/>
</dbReference>
<dbReference type="GO" id="GO:0098797">
    <property type="term" value="C:plasma membrane protein complex"/>
    <property type="evidence" value="ECO:0007669"/>
    <property type="project" value="TreeGrafter"/>
</dbReference>
<dbReference type="GO" id="GO:0015891">
    <property type="term" value="P:siderophore transport"/>
    <property type="evidence" value="ECO:0007669"/>
    <property type="project" value="InterPro"/>
</dbReference>
<dbReference type="SUPFAM" id="SSF74653">
    <property type="entry name" value="TolA/TonB C-terminal domain"/>
    <property type="match status" value="1"/>
</dbReference>
<evidence type="ECO:0000256" key="7">
    <source>
        <dbReference type="ARBA" id="ARBA00022927"/>
    </source>
</evidence>
<dbReference type="EMBL" id="JABAIA010000002">
    <property type="protein sequence ID" value="NLR65598.1"/>
    <property type="molecule type" value="Genomic_DNA"/>
</dbReference>
<evidence type="ECO:0000256" key="1">
    <source>
        <dbReference type="ARBA" id="ARBA00004383"/>
    </source>
</evidence>
<evidence type="ECO:0000256" key="9">
    <source>
        <dbReference type="ARBA" id="ARBA00023136"/>
    </source>
</evidence>